<gene>
    <name evidence="2" type="ORF">CLF_106721</name>
</gene>
<proteinExistence type="predicted"/>
<feature type="compositionally biased region" description="Polar residues" evidence="1">
    <location>
        <begin position="362"/>
        <end position="382"/>
    </location>
</feature>
<feature type="non-terminal residue" evidence="2">
    <location>
        <position position="1"/>
    </location>
</feature>
<evidence type="ECO:0000256" key="1">
    <source>
        <dbReference type="SAM" id="MobiDB-lite"/>
    </source>
</evidence>
<dbReference type="EMBL" id="DF143193">
    <property type="protein sequence ID" value="GAA51738.1"/>
    <property type="molecule type" value="Genomic_DNA"/>
</dbReference>
<dbReference type="Proteomes" id="UP000008909">
    <property type="component" value="Unassembled WGS sequence"/>
</dbReference>
<accession>G7YFK5</accession>
<reference evidence="2" key="1">
    <citation type="journal article" date="2011" name="Genome Biol.">
        <title>The draft genome of the carcinogenic human liver fluke Clonorchis sinensis.</title>
        <authorList>
            <person name="Wang X."/>
            <person name="Chen W."/>
            <person name="Huang Y."/>
            <person name="Sun J."/>
            <person name="Men J."/>
            <person name="Liu H."/>
            <person name="Luo F."/>
            <person name="Guo L."/>
            <person name="Lv X."/>
            <person name="Deng C."/>
            <person name="Zhou C."/>
            <person name="Fan Y."/>
            <person name="Li X."/>
            <person name="Huang L."/>
            <person name="Hu Y."/>
            <person name="Liang C."/>
            <person name="Hu X."/>
            <person name="Xu J."/>
            <person name="Yu X."/>
        </authorList>
    </citation>
    <scope>NUCLEOTIDE SEQUENCE [LARGE SCALE GENOMIC DNA]</scope>
    <source>
        <strain evidence="2">Henan</strain>
    </source>
</reference>
<keyword evidence="3" id="KW-1185">Reference proteome</keyword>
<evidence type="ECO:0000313" key="2">
    <source>
        <dbReference type="EMBL" id="GAA51738.1"/>
    </source>
</evidence>
<name>G7YFK5_CLOSI</name>
<sequence>DTRTIVKTPRRCILRQKARAIYIHLGLKVGLLRQLREIHTRVINIDIQINIGGIRAYNISRTQPFVIGIYCDNNKPNDAQQLMSDAVTELTDVLVNGVSRVYHIHTIRLHLKHYIRGPKPPAVQLYRRLAERVELDAVEGGIFLDDVGLPLRPSATCGCHSTRKGPYGDRSANIMFINTITMVAVERNSCRLILQTNRNLGGKVAPQEAGDVQLYLSNTLTRTLAPRLAVLLNWRGINEKGAFGSTWLAQGLSYATTEKFLNTNLLQVKAPYRGGFATADTRWTKDDPAEYYDSDVHTSTKERQLQPNKPHTIRQIRRLLAGFKVQSSAKTSLMGAPPKELLGAATQLSGPHRDIFPIKPHQNAQETKQTQARPNSLNNSMSGRPKGDIERATSGIGRNFCPRGKTLSAKGEGPAQTGLSLAENNPANEKQPSKPSSEEADKYASVAPSEPSAQTRNTAIKSANLCGYTTLGSSPSETAETVLKCLSTNCLSLFRNAHLP</sequence>
<organism evidence="2 3">
    <name type="scientific">Clonorchis sinensis</name>
    <name type="common">Chinese liver fluke</name>
    <dbReference type="NCBI Taxonomy" id="79923"/>
    <lineage>
        <taxon>Eukaryota</taxon>
        <taxon>Metazoa</taxon>
        <taxon>Spiralia</taxon>
        <taxon>Lophotrochozoa</taxon>
        <taxon>Platyhelminthes</taxon>
        <taxon>Trematoda</taxon>
        <taxon>Digenea</taxon>
        <taxon>Opisthorchiida</taxon>
        <taxon>Opisthorchiata</taxon>
        <taxon>Opisthorchiidae</taxon>
        <taxon>Clonorchis</taxon>
    </lineage>
</organism>
<feature type="compositionally biased region" description="Polar residues" evidence="1">
    <location>
        <begin position="417"/>
        <end position="435"/>
    </location>
</feature>
<protein>
    <submittedName>
        <fullName evidence="2">Uncharacterized protein</fullName>
    </submittedName>
</protein>
<dbReference type="AlphaFoldDB" id="G7YFK5"/>
<feature type="region of interest" description="Disordered" evidence="1">
    <location>
        <begin position="351"/>
        <end position="456"/>
    </location>
</feature>
<reference key="2">
    <citation type="submission" date="2011-10" db="EMBL/GenBank/DDBJ databases">
        <title>The genome and transcriptome sequence of Clonorchis sinensis provide insights into the carcinogenic liver fluke.</title>
        <authorList>
            <person name="Wang X."/>
            <person name="Huang Y."/>
            <person name="Chen W."/>
            <person name="Liu H."/>
            <person name="Guo L."/>
            <person name="Chen Y."/>
            <person name="Luo F."/>
            <person name="Zhou W."/>
            <person name="Sun J."/>
            <person name="Mao Q."/>
            <person name="Liang P."/>
            <person name="Zhou C."/>
            <person name="Tian Y."/>
            <person name="Men J."/>
            <person name="Lv X."/>
            <person name="Huang L."/>
            <person name="Zhou J."/>
            <person name="Hu Y."/>
            <person name="Li R."/>
            <person name="Zhang F."/>
            <person name="Lei H."/>
            <person name="Li X."/>
            <person name="Hu X."/>
            <person name="Liang C."/>
            <person name="Xu J."/>
            <person name="Wu Z."/>
            <person name="Yu X."/>
        </authorList>
    </citation>
    <scope>NUCLEOTIDE SEQUENCE</scope>
    <source>
        <strain>Henan</strain>
    </source>
</reference>
<evidence type="ECO:0000313" key="3">
    <source>
        <dbReference type="Proteomes" id="UP000008909"/>
    </source>
</evidence>